<evidence type="ECO:0000313" key="3">
    <source>
        <dbReference type="Proteomes" id="UP001361239"/>
    </source>
</evidence>
<dbReference type="Pfam" id="PF06347">
    <property type="entry name" value="SH3_4"/>
    <property type="match status" value="2"/>
</dbReference>
<reference evidence="2 3" key="1">
    <citation type="submission" date="2024-03" db="EMBL/GenBank/DDBJ databases">
        <authorList>
            <person name="Jo J.-H."/>
        </authorList>
    </citation>
    <scope>NUCLEOTIDE SEQUENCE [LARGE SCALE GENOMIC DNA]</scope>
    <source>
        <strain evidence="2 3">PS1R-30</strain>
    </source>
</reference>
<proteinExistence type="predicted"/>
<evidence type="ECO:0000256" key="1">
    <source>
        <dbReference type="SAM" id="SignalP"/>
    </source>
</evidence>
<dbReference type="RefSeq" id="WP_339585968.1">
    <property type="nucleotide sequence ID" value="NZ_JBBHJZ010000001.1"/>
</dbReference>
<dbReference type="Proteomes" id="UP001361239">
    <property type="component" value="Unassembled WGS sequence"/>
</dbReference>
<dbReference type="InterPro" id="IPR010466">
    <property type="entry name" value="DUF1058"/>
</dbReference>
<feature type="chain" id="PRO_5046827615" evidence="1">
    <location>
        <begin position="23"/>
        <end position="158"/>
    </location>
</feature>
<sequence length="158" mass="17642">MSSIFRSFAALALLSVATPALAADDEEVPYWASLRASEVNLRVGPAETYRIAWVYHRPGLPMKVLRRMEGWRLVQDPDGARGWMLARFLKRDRGAIVKGKGMAEMREKAASDAKLLWQVEPGVSGRLGDCEEGWCRLEVDTGHAGFVQQERLWGTGEP</sequence>
<gene>
    <name evidence="2" type="ORF">WG901_05340</name>
</gene>
<dbReference type="Gene3D" id="2.30.30.40">
    <property type="entry name" value="SH3 Domains"/>
    <property type="match status" value="1"/>
</dbReference>
<keyword evidence="3" id="KW-1185">Reference proteome</keyword>
<organism evidence="2 3">
    <name type="scientific">Novosphingobium anseongense</name>
    <dbReference type="NCBI Taxonomy" id="3133436"/>
    <lineage>
        <taxon>Bacteria</taxon>
        <taxon>Pseudomonadati</taxon>
        <taxon>Pseudomonadota</taxon>
        <taxon>Alphaproteobacteria</taxon>
        <taxon>Sphingomonadales</taxon>
        <taxon>Sphingomonadaceae</taxon>
        <taxon>Novosphingobium</taxon>
    </lineage>
</organism>
<accession>A0ABU8RSS7</accession>
<dbReference type="EMBL" id="JBBHJZ010000001">
    <property type="protein sequence ID" value="MEJ5976047.1"/>
    <property type="molecule type" value="Genomic_DNA"/>
</dbReference>
<protein>
    <submittedName>
        <fullName evidence="2">SH3 domain-containing protein</fullName>
    </submittedName>
</protein>
<feature type="signal peptide" evidence="1">
    <location>
        <begin position="1"/>
        <end position="22"/>
    </location>
</feature>
<comment type="caution">
    <text evidence="2">The sequence shown here is derived from an EMBL/GenBank/DDBJ whole genome shotgun (WGS) entry which is preliminary data.</text>
</comment>
<name>A0ABU8RSS7_9SPHN</name>
<keyword evidence="1" id="KW-0732">Signal</keyword>
<evidence type="ECO:0000313" key="2">
    <source>
        <dbReference type="EMBL" id="MEJ5976047.1"/>
    </source>
</evidence>